<organism evidence="1 2">
    <name type="scientific">Avena sativa</name>
    <name type="common">Oat</name>
    <dbReference type="NCBI Taxonomy" id="4498"/>
    <lineage>
        <taxon>Eukaryota</taxon>
        <taxon>Viridiplantae</taxon>
        <taxon>Streptophyta</taxon>
        <taxon>Embryophyta</taxon>
        <taxon>Tracheophyta</taxon>
        <taxon>Spermatophyta</taxon>
        <taxon>Magnoliopsida</taxon>
        <taxon>Liliopsida</taxon>
        <taxon>Poales</taxon>
        <taxon>Poaceae</taxon>
        <taxon>BOP clade</taxon>
        <taxon>Pooideae</taxon>
        <taxon>Poodae</taxon>
        <taxon>Poeae</taxon>
        <taxon>Poeae Chloroplast Group 1 (Aveneae type)</taxon>
        <taxon>Aveninae</taxon>
        <taxon>Avena</taxon>
    </lineage>
</organism>
<reference evidence="1" key="1">
    <citation type="submission" date="2021-05" db="EMBL/GenBank/DDBJ databases">
        <authorList>
            <person name="Scholz U."/>
            <person name="Mascher M."/>
            <person name="Fiebig A."/>
        </authorList>
    </citation>
    <scope>NUCLEOTIDE SEQUENCE [LARGE SCALE GENOMIC DNA]</scope>
</reference>
<protein>
    <submittedName>
        <fullName evidence="1">Uncharacterized protein</fullName>
    </submittedName>
</protein>
<name>A0ACD5TA76_AVESA</name>
<sequence length="127" mass="14514">MAALLRHGAARRLGGSMVRRAEAVVADGRRRLGARLIHTEEQAHAELALEVQQKKEELYDVIAKGEEIFWTSSFRNKLLLQHLAVQVKARPEDSKWRRMRFYRKANTLLDTMGLIALTSSIATYVVR</sequence>
<accession>A0ACD5TA76</accession>
<evidence type="ECO:0000313" key="1">
    <source>
        <dbReference type="EnsemblPlants" id="AVESA.00010b.r2.1AG0018180.1.CDS"/>
    </source>
</evidence>
<reference evidence="1" key="2">
    <citation type="submission" date="2025-09" db="UniProtKB">
        <authorList>
            <consortium name="EnsemblPlants"/>
        </authorList>
    </citation>
    <scope>IDENTIFICATION</scope>
</reference>
<proteinExistence type="predicted"/>
<keyword evidence="2" id="KW-1185">Reference proteome</keyword>
<dbReference type="Proteomes" id="UP001732700">
    <property type="component" value="Chromosome 1A"/>
</dbReference>
<evidence type="ECO:0000313" key="2">
    <source>
        <dbReference type="Proteomes" id="UP001732700"/>
    </source>
</evidence>
<dbReference type="EnsemblPlants" id="AVESA.00010b.r2.1AG0018180.1">
    <property type="protein sequence ID" value="AVESA.00010b.r2.1AG0018180.1.CDS"/>
    <property type="gene ID" value="AVESA.00010b.r2.1AG0018180"/>
</dbReference>